<dbReference type="InterPro" id="IPR000719">
    <property type="entry name" value="Prot_kinase_dom"/>
</dbReference>
<keyword evidence="3 9" id="KW-0418">Kinase</keyword>
<dbReference type="InterPro" id="IPR045269">
    <property type="entry name" value="Atg1-like"/>
</dbReference>
<dbReference type="RefSeq" id="WP_283229639.1">
    <property type="nucleotide sequence ID" value="NZ_JASGBQ010000001.1"/>
</dbReference>
<dbReference type="GO" id="GO:0005776">
    <property type="term" value="C:autophagosome"/>
    <property type="evidence" value="ECO:0007669"/>
    <property type="project" value="TreeGrafter"/>
</dbReference>
<dbReference type="PANTHER" id="PTHR24348:SF22">
    <property type="entry name" value="NON-SPECIFIC SERINE_THREONINE PROTEIN KINASE"/>
    <property type="match status" value="1"/>
</dbReference>
<dbReference type="GO" id="GO:0005829">
    <property type="term" value="C:cytosol"/>
    <property type="evidence" value="ECO:0007669"/>
    <property type="project" value="TreeGrafter"/>
</dbReference>
<dbReference type="EMBL" id="JASGBQ010000001">
    <property type="protein sequence ID" value="MDI9241137.1"/>
    <property type="molecule type" value="Genomic_DNA"/>
</dbReference>
<evidence type="ECO:0000256" key="4">
    <source>
        <dbReference type="ARBA" id="ARBA00022840"/>
    </source>
</evidence>
<feature type="transmembrane region" description="Helical" evidence="7">
    <location>
        <begin position="654"/>
        <end position="674"/>
    </location>
</feature>
<proteinExistence type="predicted"/>
<feature type="domain" description="Protein kinase" evidence="8">
    <location>
        <begin position="50"/>
        <end position="340"/>
    </location>
</feature>
<feature type="transmembrane region" description="Helical" evidence="7">
    <location>
        <begin position="481"/>
        <end position="507"/>
    </location>
</feature>
<evidence type="ECO:0000259" key="8">
    <source>
        <dbReference type="PROSITE" id="PS50011"/>
    </source>
</evidence>
<keyword evidence="1 9" id="KW-0808">Transferase</keyword>
<evidence type="ECO:0000256" key="3">
    <source>
        <dbReference type="ARBA" id="ARBA00022777"/>
    </source>
</evidence>
<dbReference type="EC" id="2.7.11.1" evidence="9"/>
<accession>A0AAP4EWX2</accession>
<keyword evidence="4 5" id="KW-0067">ATP-binding</keyword>
<evidence type="ECO:0000256" key="7">
    <source>
        <dbReference type="SAM" id="Phobius"/>
    </source>
</evidence>
<evidence type="ECO:0000256" key="6">
    <source>
        <dbReference type="SAM" id="MobiDB-lite"/>
    </source>
</evidence>
<protein>
    <submittedName>
        <fullName evidence="9">Serine/threonine-protein kinase</fullName>
        <ecNumber evidence="9">2.7.11.1</ecNumber>
    </submittedName>
</protein>
<evidence type="ECO:0000313" key="9">
    <source>
        <dbReference type="EMBL" id="MDI9241137.1"/>
    </source>
</evidence>
<comment type="caution">
    <text evidence="9">The sequence shown here is derived from an EMBL/GenBank/DDBJ whole genome shotgun (WGS) entry which is preliminary data.</text>
</comment>
<feature type="transmembrane region" description="Helical" evidence="7">
    <location>
        <begin position="582"/>
        <end position="605"/>
    </location>
</feature>
<dbReference type="GO" id="GO:0005524">
    <property type="term" value="F:ATP binding"/>
    <property type="evidence" value="ECO:0007669"/>
    <property type="project" value="UniProtKB-UniRule"/>
</dbReference>
<dbReference type="GO" id="GO:0000407">
    <property type="term" value="C:phagophore assembly site"/>
    <property type="evidence" value="ECO:0007669"/>
    <property type="project" value="TreeGrafter"/>
</dbReference>
<dbReference type="Pfam" id="PF00069">
    <property type="entry name" value="Pkinase"/>
    <property type="match status" value="1"/>
</dbReference>
<evidence type="ECO:0000256" key="1">
    <source>
        <dbReference type="ARBA" id="ARBA00022679"/>
    </source>
</evidence>
<feature type="region of interest" description="Disordered" evidence="6">
    <location>
        <begin position="381"/>
        <end position="438"/>
    </location>
</feature>
<dbReference type="CDD" id="cd14014">
    <property type="entry name" value="STKc_PknB_like"/>
    <property type="match status" value="1"/>
</dbReference>
<dbReference type="PROSITE" id="PS00109">
    <property type="entry name" value="PROTEIN_KINASE_TYR"/>
    <property type="match status" value="1"/>
</dbReference>
<reference evidence="9 10" key="1">
    <citation type="submission" date="2023-05" db="EMBL/GenBank/DDBJ databases">
        <title>[ruminococcus] sp. nov., isolated from a pig farm feces dump.</title>
        <authorList>
            <person name="Chang Y.-H."/>
        </authorList>
    </citation>
    <scope>NUCLEOTIDE SEQUENCE [LARGE SCALE GENOMIC DNA]</scope>
    <source>
        <strain evidence="9 10">YH-rum2234</strain>
    </source>
</reference>
<feature type="transmembrane region" description="Helical" evidence="7">
    <location>
        <begin position="452"/>
        <end position="469"/>
    </location>
</feature>
<sequence>MVNIDCLCKGCMRLLDSPGGCCPVCGYDNTQTEMRNARCLPEQTILNGRYLIGRVLGEGGFGITYLAFDLAEEHPVAIKEYFPVGLAARDMSTSLDERILVMPGEQGVHYRNGLKGFAKEGQNLAHFEKLPGIVTARDFFFANETAYLVMDYVEGQSLKQYMQWYQKNNKNGAPMDYPVALEFLKPVMSSLAEIHKAGLIHRDISPDNILVDKNGNVTLIDFGAARADVGNEFRSMTVMVKHGYAPEEQYRSHGKQGPWTDVYALCATLYHMISGILPMDAVERLYRDEMIPLKNLKLPVPVPEEISDIIEKGMAVRAENRYHSMEELCSDINRAEERQLEKEEREKLEAERKAKEEARLEAERQAEEARREAIRKEREEAERKAEKLRKEKQEQERKEREEEKRKREEALREEEEKRQQEEEKRQREEKRIEDKKREPAEGEKKCFRRYGFYGKTAVCLGLINMIWLIRSSSYDCQPFAWATGLLPIELAAFHAAAGAAALLILIFGKKGKGYGGLVFPLLIGIQGVLIGNKVFLNVFFVKFHSLYRLYWTRFCMAVILCGSFSILAALRKKRKQQKMAVCCEAAAILLVIVGIVLNFRFFGVYLKYGKGLEGYQFYYTFFLPAAVILEFAGAWSACISCLKEGREKGRRSGALWVLVKLAPPLIAAFAVFTVRACAANELPGQIAGIVEYTLEETWSGARNRLGETKTFYHSDSDIAFEWKYQVSEWEDKWISASADGVEYKKYPANIYVGNMTGDTCYYLPLDAYGYQFGEEGAEYGDNWTADVSMGSTFLFWAGSGLKDKIAAELIQMLERRHLVSEKNLLRNDELSFNTTELTLYDKTEVRLSSQDPMRISLHIEHIPAVETDISNPELSVGELIGYLASSWGTEQHFDTEACQCLELQGYVFLTGDGYSAVIDDGRVPFSSGTIGKEAEIGLEALSYEELEEVLMEYFGPVWDESESCKRFSADGECFLELSRITENESGTVYRIRYTD</sequence>
<dbReference type="InterPro" id="IPR017441">
    <property type="entry name" value="Protein_kinase_ATP_BS"/>
</dbReference>
<dbReference type="PANTHER" id="PTHR24348">
    <property type="entry name" value="SERINE/THREONINE-PROTEIN KINASE UNC-51-RELATED"/>
    <property type="match status" value="1"/>
</dbReference>
<organism evidence="9 10">
    <name type="scientific">Fusibacillus kribbianus</name>
    <dbReference type="NCBI Taxonomy" id="3044208"/>
    <lineage>
        <taxon>Bacteria</taxon>
        <taxon>Bacillati</taxon>
        <taxon>Bacillota</taxon>
        <taxon>Clostridia</taxon>
        <taxon>Lachnospirales</taxon>
        <taxon>Lachnospiraceae</taxon>
        <taxon>Fusibacillus</taxon>
    </lineage>
</organism>
<dbReference type="Proteomes" id="UP001300383">
    <property type="component" value="Unassembled WGS sequence"/>
</dbReference>
<keyword evidence="10" id="KW-1185">Reference proteome</keyword>
<dbReference type="GO" id="GO:0004674">
    <property type="term" value="F:protein serine/threonine kinase activity"/>
    <property type="evidence" value="ECO:0007669"/>
    <property type="project" value="UniProtKB-EC"/>
</dbReference>
<feature type="binding site" evidence="5">
    <location>
        <position position="79"/>
    </location>
    <ligand>
        <name>ATP</name>
        <dbReference type="ChEBI" id="CHEBI:30616"/>
    </ligand>
</feature>
<evidence type="ECO:0000256" key="2">
    <source>
        <dbReference type="ARBA" id="ARBA00022741"/>
    </source>
</evidence>
<dbReference type="GO" id="GO:0016020">
    <property type="term" value="C:membrane"/>
    <property type="evidence" value="ECO:0007669"/>
    <property type="project" value="TreeGrafter"/>
</dbReference>
<dbReference type="SUPFAM" id="SSF56112">
    <property type="entry name" value="Protein kinase-like (PK-like)"/>
    <property type="match status" value="1"/>
</dbReference>
<evidence type="ECO:0000256" key="5">
    <source>
        <dbReference type="PROSITE-ProRule" id="PRU10141"/>
    </source>
</evidence>
<dbReference type="InterPro" id="IPR008266">
    <property type="entry name" value="Tyr_kinase_AS"/>
</dbReference>
<gene>
    <name evidence="9" type="ORF">QJ036_01420</name>
</gene>
<dbReference type="PROSITE" id="PS00107">
    <property type="entry name" value="PROTEIN_KINASE_ATP"/>
    <property type="match status" value="1"/>
</dbReference>
<feature type="transmembrane region" description="Helical" evidence="7">
    <location>
        <begin position="617"/>
        <end position="642"/>
    </location>
</feature>
<keyword evidence="7" id="KW-0812">Transmembrane</keyword>
<evidence type="ECO:0000313" key="10">
    <source>
        <dbReference type="Proteomes" id="UP001300383"/>
    </source>
</evidence>
<feature type="transmembrane region" description="Helical" evidence="7">
    <location>
        <begin position="550"/>
        <end position="570"/>
    </location>
</feature>
<dbReference type="Gene3D" id="1.10.510.10">
    <property type="entry name" value="Transferase(Phosphotransferase) domain 1"/>
    <property type="match status" value="1"/>
</dbReference>
<dbReference type="InterPro" id="IPR011009">
    <property type="entry name" value="Kinase-like_dom_sf"/>
</dbReference>
<keyword evidence="7" id="KW-1133">Transmembrane helix</keyword>
<keyword evidence="7" id="KW-0472">Membrane</keyword>
<name>A0AAP4EWX2_9FIRM</name>
<dbReference type="AlphaFoldDB" id="A0AAP4EWX2"/>
<keyword evidence="2 5" id="KW-0547">Nucleotide-binding</keyword>
<feature type="transmembrane region" description="Helical" evidence="7">
    <location>
        <begin position="514"/>
        <end position="530"/>
    </location>
</feature>
<dbReference type="PROSITE" id="PS50011">
    <property type="entry name" value="PROTEIN_KINASE_DOM"/>
    <property type="match status" value="1"/>
</dbReference>